<comment type="activity regulation">
    <text evidence="10">Na(+) is not transported, but it plays an essential structural role and its presence is essential for fluoride channel function.</text>
</comment>
<feature type="binding site" evidence="10">
    <location>
        <position position="107"/>
    </location>
    <ligand>
        <name>Na(+)</name>
        <dbReference type="ChEBI" id="CHEBI:29101"/>
        <note>structural</note>
    </ligand>
</feature>
<evidence type="ECO:0000256" key="6">
    <source>
        <dbReference type="ARBA" id="ARBA00023303"/>
    </source>
</evidence>
<dbReference type="Pfam" id="PF02537">
    <property type="entry name" value="CRCB"/>
    <property type="match status" value="1"/>
</dbReference>
<dbReference type="InterPro" id="IPR003691">
    <property type="entry name" value="FluC"/>
</dbReference>
<keyword evidence="6 10" id="KW-0407">Ion channel</keyword>
<feature type="binding site" evidence="10">
    <location>
        <position position="104"/>
    </location>
    <ligand>
        <name>Na(+)</name>
        <dbReference type="ChEBI" id="CHEBI:29101"/>
        <note>structural</note>
    </ligand>
</feature>
<keyword evidence="5 10" id="KW-0472">Membrane</keyword>
<dbReference type="EMBL" id="QQXL01000001">
    <property type="protein sequence ID" value="RKW71802.1"/>
    <property type="molecule type" value="Genomic_DNA"/>
</dbReference>
<keyword evidence="12" id="KW-1185">Reference proteome</keyword>
<feature type="transmembrane region" description="Helical" evidence="10">
    <location>
        <begin position="94"/>
        <end position="120"/>
    </location>
</feature>
<evidence type="ECO:0000256" key="5">
    <source>
        <dbReference type="ARBA" id="ARBA00023136"/>
    </source>
</evidence>
<dbReference type="GO" id="GO:0140114">
    <property type="term" value="P:cellular detoxification of fluoride"/>
    <property type="evidence" value="ECO:0007669"/>
    <property type="project" value="UniProtKB-UniRule"/>
</dbReference>
<dbReference type="GO" id="GO:0062054">
    <property type="term" value="F:fluoride channel activity"/>
    <property type="evidence" value="ECO:0007669"/>
    <property type="project" value="UniProtKB-UniRule"/>
</dbReference>
<dbReference type="Proteomes" id="UP000273119">
    <property type="component" value="Unassembled WGS sequence"/>
</dbReference>
<gene>
    <name evidence="10" type="primary">fluC</name>
    <name evidence="10" type="synonym">crcB</name>
    <name evidence="11" type="ORF">DWQ67_02940</name>
</gene>
<comment type="function">
    <text evidence="9 10">Fluoride-specific ion channel. Important for reducing fluoride concentration in the cell, thus reducing its toxicity.</text>
</comment>
<feature type="transmembrane region" description="Helical" evidence="10">
    <location>
        <begin position="6"/>
        <end position="24"/>
    </location>
</feature>
<dbReference type="GO" id="GO:0005886">
    <property type="term" value="C:plasma membrane"/>
    <property type="evidence" value="ECO:0007669"/>
    <property type="project" value="UniProtKB-SubCell"/>
</dbReference>
<dbReference type="RefSeq" id="WP_121484065.1">
    <property type="nucleotide sequence ID" value="NZ_QQXL01000001.1"/>
</dbReference>
<comment type="catalytic activity">
    <reaction evidence="8">
        <text>fluoride(in) = fluoride(out)</text>
        <dbReference type="Rhea" id="RHEA:76159"/>
        <dbReference type="ChEBI" id="CHEBI:17051"/>
    </reaction>
    <physiologicalReaction direction="left-to-right" evidence="8">
        <dbReference type="Rhea" id="RHEA:76160"/>
    </physiologicalReaction>
</comment>
<evidence type="ECO:0000256" key="2">
    <source>
        <dbReference type="ARBA" id="ARBA00022475"/>
    </source>
</evidence>
<feature type="transmembrane region" description="Helical" evidence="10">
    <location>
        <begin position="132"/>
        <end position="150"/>
    </location>
</feature>
<sequence length="151" mass="15165">MNGLWLAVAVGGAGALGALGRVLLDDAWTAWRARRADAPDAPAARGARAGRAGRAAGPAAGRAAGWPWALLVVNVVGAFVLGLAWGLHLSHPDWAAVLGAGFCGGLTTLSTWAVAIAGAVRERRWGTAMSVFLSHLLLGGLAAWAGLALGA</sequence>
<evidence type="ECO:0000256" key="3">
    <source>
        <dbReference type="ARBA" id="ARBA00022692"/>
    </source>
</evidence>
<evidence type="ECO:0000256" key="4">
    <source>
        <dbReference type="ARBA" id="ARBA00022989"/>
    </source>
</evidence>
<keyword evidence="10" id="KW-0479">Metal-binding</keyword>
<proteinExistence type="inferred from homology"/>
<keyword evidence="10" id="KW-0406">Ion transport</keyword>
<accession>A0A496PMN5</accession>
<keyword evidence="2 10" id="KW-1003">Cell membrane</keyword>
<evidence type="ECO:0000313" key="11">
    <source>
        <dbReference type="EMBL" id="RKW71802.1"/>
    </source>
</evidence>
<keyword evidence="4 10" id="KW-1133">Transmembrane helix</keyword>
<evidence type="ECO:0000256" key="10">
    <source>
        <dbReference type="HAMAP-Rule" id="MF_00454"/>
    </source>
</evidence>
<evidence type="ECO:0000256" key="7">
    <source>
        <dbReference type="ARBA" id="ARBA00035120"/>
    </source>
</evidence>
<dbReference type="AlphaFoldDB" id="A0A496PMN5"/>
<feature type="transmembrane region" description="Helical" evidence="10">
    <location>
        <begin position="68"/>
        <end position="88"/>
    </location>
</feature>
<protein>
    <recommendedName>
        <fullName evidence="10">Fluoride-specific ion channel FluC</fullName>
    </recommendedName>
</protein>
<keyword evidence="3 10" id="KW-0812">Transmembrane</keyword>
<keyword evidence="10" id="KW-0915">Sodium</keyword>
<evidence type="ECO:0000313" key="12">
    <source>
        <dbReference type="Proteomes" id="UP000273119"/>
    </source>
</evidence>
<comment type="subcellular location">
    <subcellularLocation>
        <location evidence="1 10">Cell membrane</location>
        <topology evidence="1 10">Multi-pass membrane protein</topology>
    </subcellularLocation>
</comment>
<evidence type="ECO:0000256" key="9">
    <source>
        <dbReference type="ARBA" id="ARBA00049940"/>
    </source>
</evidence>
<evidence type="ECO:0000256" key="1">
    <source>
        <dbReference type="ARBA" id="ARBA00004651"/>
    </source>
</evidence>
<dbReference type="HAMAP" id="MF_00454">
    <property type="entry name" value="FluC"/>
    <property type="match status" value="1"/>
</dbReference>
<dbReference type="GO" id="GO:0046872">
    <property type="term" value="F:metal ion binding"/>
    <property type="evidence" value="ECO:0007669"/>
    <property type="project" value="UniProtKB-KW"/>
</dbReference>
<comment type="similarity">
    <text evidence="7 10">Belongs to the fluoride channel Fluc/FEX (TC 1.A.43) family.</text>
</comment>
<evidence type="ECO:0000256" key="8">
    <source>
        <dbReference type="ARBA" id="ARBA00035585"/>
    </source>
</evidence>
<organism evidence="11 12">
    <name type="scientific">Galactobacter caseinivorans</name>
    <dbReference type="NCBI Taxonomy" id="2676123"/>
    <lineage>
        <taxon>Bacteria</taxon>
        <taxon>Bacillati</taxon>
        <taxon>Actinomycetota</taxon>
        <taxon>Actinomycetes</taxon>
        <taxon>Micrococcales</taxon>
        <taxon>Micrococcaceae</taxon>
        <taxon>Galactobacter</taxon>
    </lineage>
</organism>
<comment type="caution">
    <text evidence="11">The sequence shown here is derived from an EMBL/GenBank/DDBJ whole genome shotgun (WGS) entry which is preliminary data.</text>
</comment>
<reference evidence="11 12" key="1">
    <citation type="submission" date="2018-07" db="EMBL/GenBank/DDBJ databases">
        <title>Arthrobacter sp. nov., isolated from raw cow's milk with high bacterial count.</title>
        <authorList>
            <person name="Hahne J."/>
            <person name="Isele D."/>
            <person name="Lipski A."/>
        </authorList>
    </citation>
    <scope>NUCLEOTIDE SEQUENCE [LARGE SCALE GENOMIC DNA]</scope>
    <source>
        <strain evidence="11 12">JZ R-183</strain>
    </source>
</reference>
<keyword evidence="10" id="KW-0813">Transport</keyword>
<name>A0A496PMN5_9MICC</name>